<dbReference type="GO" id="GO:0004497">
    <property type="term" value="F:monooxygenase activity"/>
    <property type="evidence" value="ECO:0007669"/>
    <property type="project" value="UniProtKB-KW"/>
</dbReference>
<name>A0ABV0KRV3_9CYAN</name>
<evidence type="ECO:0000259" key="1">
    <source>
        <dbReference type="Pfam" id="PF03992"/>
    </source>
</evidence>
<dbReference type="SUPFAM" id="SSF54909">
    <property type="entry name" value="Dimeric alpha+beta barrel"/>
    <property type="match status" value="2"/>
</dbReference>
<feature type="domain" description="ABM" evidence="1">
    <location>
        <begin position="17"/>
        <end position="71"/>
    </location>
</feature>
<keyword evidence="2" id="KW-0560">Oxidoreductase</keyword>
<feature type="domain" description="ABM" evidence="1">
    <location>
        <begin position="119"/>
        <end position="171"/>
    </location>
</feature>
<gene>
    <name evidence="2" type="ORF">NDI38_26645</name>
</gene>
<organism evidence="2 3">
    <name type="scientific">Stenomitos frigidus AS-A4</name>
    <dbReference type="NCBI Taxonomy" id="2933935"/>
    <lineage>
        <taxon>Bacteria</taxon>
        <taxon>Bacillati</taxon>
        <taxon>Cyanobacteriota</taxon>
        <taxon>Cyanophyceae</taxon>
        <taxon>Leptolyngbyales</taxon>
        <taxon>Leptolyngbyaceae</taxon>
        <taxon>Stenomitos</taxon>
    </lineage>
</organism>
<dbReference type="EMBL" id="JAMPLM010000049">
    <property type="protein sequence ID" value="MEP1061957.1"/>
    <property type="molecule type" value="Genomic_DNA"/>
</dbReference>
<sequence length="204" mass="22762">MPIVSKANGFLAEFVIFPVEPDQQANLVEKAVQNIEAVLRQKPGFVSGTVLRSRDGLRVTSYTQWAQQDAYVATQPFTDVAVPDVHLYEIFAEAPEASALHLSSGMDGLINFGIFKMKQPENQTRFIELFREALVMVSGQAGLLSTHAHRSLDGWRCINFGHWQSLEAYAAMDANRPFAPLFGEMLALANNEYQKTLHEVVFTT</sequence>
<protein>
    <submittedName>
        <fullName evidence="2">Antibiotic biosynthesis monooxygenase</fullName>
    </submittedName>
</protein>
<keyword evidence="3" id="KW-1185">Reference proteome</keyword>
<evidence type="ECO:0000313" key="2">
    <source>
        <dbReference type="EMBL" id="MEP1061957.1"/>
    </source>
</evidence>
<accession>A0ABV0KRV3</accession>
<dbReference type="Proteomes" id="UP001476950">
    <property type="component" value="Unassembled WGS sequence"/>
</dbReference>
<evidence type="ECO:0000313" key="3">
    <source>
        <dbReference type="Proteomes" id="UP001476950"/>
    </source>
</evidence>
<dbReference type="InterPro" id="IPR011008">
    <property type="entry name" value="Dimeric_a/b-barrel"/>
</dbReference>
<dbReference type="RefSeq" id="WP_190448444.1">
    <property type="nucleotide sequence ID" value="NZ_JAMPLM010000049.1"/>
</dbReference>
<dbReference type="Pfam" id="PF03992">
    <property type="entry name" value="ABM"/>
    <property type="match status" value="2"/>
</dbReference>
<dbReference type="Gene3D" id="3.30.70.100">
    <property type="match status" value="2"/>
</dbReference>
<comment type="caution">
    <text evidence="2">The sequence shown here is derived from an EMBL/GenBank/DDBJ whole genome shotgun (WGS) entry which is preliminary data.</text>
</comment>
<keyword evidence="2" id="KW-0503">Monooxygenase</keyword>
<proteinExistence type="predicted"/>
<dbReference type="InterPro" id="IPR007138">
    <property type="entry name" value="ABM_dom"/>
</dbReference>
<reference evidence="2 3" key="1">
    <citation type="submission" date="2022-04" db="EMBL/GenBank/DDBJ databases">
        <title>Positive selection, recombination, and allopatry shape intraspecific diversity of widespread and dominant cyanobacteria.</title>
        <authorList>
            <person name="Wei J."/>
            <person name="Shu W."/>
            <person name="Hu C."/>
        </authorList>
    </citation>
    <scope>NUCLEOTIDE SEQUENCE [LARGE SCALE GENOMIC DNA]</scope>
    <source>
        <strain evidence="2 3">AS-A4</strain>
    </source>
</reference>